<dbReference type="InterPro" id="IPR037654">
    <property type="entry name" value="Big1"/>
</dbReference>
<evidence type="ECO:0000256" key="4">
    <source>
        <dbReference type="ARBA" id="ARBA00022692"/>
    </source>
</evidence>
<keyword evidence="9" id="KW-0961">Cell wall biogenesis/degradation</keyword>
<dbReference type="PANTHER" id="PTHR28285:SF1">
    <property type="entry name" value="PROTEIN BIG1"/>
    <property type="match status" value="1"/>
</dbReference>
<evidence type="ECO:0000256" key="2">
    <source>
        <dbReference type="ARBA" id="ARBA00008203"/>
    </source>
</evidence>
<dbReference type="GO" id="GO:0005789">
    <property type="term" value="C:endoplasmic reticulum membrane"/>
    <property type="evidence" value="ECO:0007669"/>
    <property type="project" value="UniProtKB-SubCell"/>
</dbReference>
<gene>
    <name evidence="11" type="ORF">LTR05_004745</name>
</gene>
<dbReference type="Proteomes" id="UP001309876">
    <property type="component" value="Unassembled WGS sequence"/>
</dbReference>
<evidence type="ECO:0000256" key="1">
    <source>
        <dbReference type="ARBA" id="ARBA00004115"/>
    </source>
</evidence>
<feature type="signal peptide" evidence="10">
    <location>
        <begin position="1"/>
        <end position="20"/>
    </location>
</feature>
<keyword evidence="5 10" id="KW-0732">Signal</keyword>
<evidence type="ECO:0000256" key="8">
    <source>
        <dbReference type="ARBA" id="ARBA00023136"/>
    </source>
</evidence>
<organism evidence="11 12">
    <name type="scientific">Lithohypha guttulata</name>
    <dbReference type="NCBI Taxonomy" id="1690604"/>
    <lineage>
        <taxon>Eukaryota</taxon>
        <taxon>Fungi</taxon>
        <taxon>Dikarya</taxon>
        <taxon>Ascomycota</taxon>
        <taxon>Pezizomycotina</taxon>
        <taxon>Eurotiomycetes</taxon>
        <taxon>Chaetothyriomycetidae</taxon>
        <taxon>Chaetothyriales</taxon>
        <taxon>Trichomeriaceae</taxon>
        <taxon>Lithohypha</taxon>
    </lineage>
</organism>
<dbReference type="PANTHER" id="PTHR28285">
    <property type="entry name" value="PROTEIN BIG1"/>
    <property type="match status" value="1"/>
</dbReference>
<dbReference type="EMBL" id="JAVRRJ010000004">
    <property type="protein sequence ID" value="KAK5085460.1"/>
    <property type="molecule type" value="Genomic_DNA"/>
</dbReference>
<keyword evidence="12" id="KW-1185">Reference proteome</keyword>
<keyword evidence="8" id="KW-0472">Membrane</keyword>
<keyword evidence="6" id="KW-0256">Endoplasmic reticulum</keyword>
<sequence length="226" mass="24889">MLYVLAGVLSIALIAVGSYASDLTSPFAFYSTQHLELPSLPPTVAHNDIHHLFSAAVSSCPTTQYAVIFQPGVSSSDYDHEENLLTPFLASPESQTTTNLRILNATGQVDVVGVVNTILMDCLHHGIKKVETLDTGELVVAPLSATTVRESVIYAAMPPLEDGLRKRERQMTLRRHERYVQKLVEDYFGSEDYTLVYVTKAAEEETSIWNEHEVGLGAEVPLVQND</sequence>
<feature type="chain" id="PRO_5042863187" description="Protein BIG1" evidence="10">
    <location>
        <begin position="21"/>
        <end position="226"/>
    </location>
</feature>
<evidence type="ECO:0000313" key="12">
    <source>
        <dbReference type="Proteomes" id="UP001309876"/>
    </source>
</evidence>
<accession>A0AAN7SZ96</accession>
<reference evidence="11 12" key="1">
    <citation type="submission" date="2023-08" db="EMBL/GenBank/DDBJ databases">
        <title>Black Yeasts Isolated from many extreme environments.</title>
        <authorList>
            <person name="Coleine C."/>
            <person name="Stajich J.E."/>
            <person name="Selbmann L."/>
        </authorList>
    </citation>
    <scope>NUCLEOTIDE SEQUENCE [LARGE SCALE GENOMIC DNA]</scope>
    <source>
        <strain evidence="11 12">CCFEE 5910</strain>
    </source>
</reference>
<keyword evidence="7" id="KW-1133">Transmembrane helix</keyword>
<comment type="subcellular location">
    <subcellularLocation>
        <location evidence="1">Endoplasmic reticulum membrane</location>
        <topology evidence="1">Single-pass type I membrane protein</topology>
    </subcellularLocation>
</comment>
<dbReference type="GO" id="GO:0006078">
    <property type="term" value="P:(1-&gt;6)-beta-D-glucan biosynthetic process"/>
    <property type="evidence" value="ECO:0007669"/>
    <property type="project" value="TreeGrafter"/>
</dbReference>
<evidence type="ECO:0000256" key="7">
    <source>
        <dbReference type="ARBA" id="ARBA00022989"/>
    </source>
</evidence>
<dbReference type="AlphaFoldDB" id="A0AAN7SZ96"/>
<dbReference type="GO" id="GO:0009272">
    <property type="term" value="P:fungal-type cell wall biogenesis"/>
    <property type="evidence" value="ECO:0007669"/>
    <property type="project" value="TreeGrafter"/>
</dbReference>
<dbReference type="GO" id="GO:0071555">
    <property type="term" value="P:cell wall organization"/>
    <property type="evidence" value="ECO:0007669"/>
    <property type="project" value="UniProtKB-KW"/>
</dbReference>
<evidence type="ECO:0000256" key="5">
    <source>
        <dbReference type="ARBA" id="ARBA00022729"/>
    </source>
</evidence>
<evidence type="ECO:0000256" key="6">
    <source>
        <dbReference type="ARBA" id="ARBA00022824"/>
    </source>
</evidence>
<evidence type="ECO:0000256" key="9">
    <source>
        <dbReference type="ARBA" id="ARBA00023316"/>
    </source>
</evidence>
<keyword evidence="4" id="KW-0812">Transmembrane</keyword>
<comment type="caution">
    <text evidence="11">The sequence shown here is derived from an EMBL/GenBank/DDBJ whole genome shotgun (WGS) entry which is preliminary data.</text>
</comment>
<evidence type="ECO:0000256" key="10">
    <source>
        <dbReference type="SAM" id="SignalP"/>
    </source>
</evidence>
<comment type="similarity">
    <text evidence="2">Belongs to the BIG1 family.</text>
</comment>
<name>A0AAN7SZ96_9EURO</name>
<protein>
    <recommendedName>
        <fullName evidence="3">Protein BIG1</fullName>
    </recommendedName>
</protein>
<evidence type="ECO:0000313" key="11">
    <source>
        <dbReference type="EMBL" id="KAK5085460.1"/>
    </source>
</evidence>
<evidence type="ECO:0000256" key="3">
    <source>
        <dbReference type="ARBA" id="ARBA00022089"/>
    </source>
</evidence>
<proteinExistence type="inferred from homology"/>